<keyword evidence="2" id="KW-0456">Lyase</keyword>
<organism evidence="2 3">
    <name type="scientific">Striga asiatica</name>
    <name type="common">Asiatic witchweed</name>
    <name type="synonym">Buchnera asiatica</name>
    <dbReference type="NCBI Taxonomy" id="4170"/>
    <lineage>
        <taxon>Eukaryota</taxon>
        <taxon>Viridiplantae</taxon>
        <taxon>Streptophyta</taxon>
        <taxon>Embryophyta</taxon>
        <taxon>Tracheophyta</taxon>
        <taxon>Spermatophyta</taxon>
        <taxon>Magnoliopsida</taxon>
        <taxon>eudicotyledons</taxon>
        <taxon>Gunneridae</taxon>
        <taxon>Pentapetalae</taxon>
        <taxon>asterids</taxon>
        <taxon>lamiids</taxon>
        <taxon>Lamiales</taxon>
        <taxon>Orobanchaceae</taxon>
        <taxon>Buchnereae</taxon>
        <taxon>Striga</taxon>
    </lineage>
</organism>
<feature type="compositionally biased region" description="Low complexity" evidence="1">
    <location>
        <begin position="214"/>
        <end position="229"/>
    </location>
</feature>
<keyword evidence="3" id="KW-1185">Reference proteome</keyword>
<name>A0A5A7QQP2_STRAF</name>
<sequence>MQCSMVASREFVAVWRCLEGVGGGLLGSGDPVRRKSGPSLRNLASTVNPTLFPPLSSHEDESMVMEEISTQQSQTPLMATMQRSTPGPSMYEQLVRGNPVQPTKATHGVQIRGPPTFTGEKTVFFVGSSITLAHEKVVVDKRKKYLVLNKKGHGNDKLKIEFLQFLVFFIKLQNLEFFNVSTLTRFFYFIQSPEQPRNYLLSTGTKRRIDPSKKLASSSLNSSKNKINK</sequence>
<reference evidence="3" key="1">
    <citation type="journal article" date="2019" name="Curr. Biol.">
        <title>Genome Sequence of Striga asiatica Provides Insight into the Evolution of Plant Parasitism.</title>
        <authorList>
            <person name="Yoshida S."/>
            <person name="Kim S."/>
            <person name="Wafula E.K."/>
            <person name="Tanskanen J."/>
            <person name="Kim Y.M."/>
            <person name="Honaas L."/>
            <person name="Yang Z."/>
            <person name="Spallek T."/>
            <person name="Conn C.E."/>
            <person name="Ichihashi Y."/>
            <person name="Cheong K."/>
            <person name="Cui S."/>
            <person name="Der J.P."/>
            <person name="Gundlach H."/>
            <person name="Jiao Y."/>
            <person name="Hori C."/>
            <person name="Ishida J.K."/>
            <person name="Kasahara H."/>
            <person name="Kiba T."/>
            <person name="Kim M.S."/>
            <person name="Koo N."/>
            <person name="Laohavisit A."/>
            <person name="Lee Y.H."/>
            <person name="Lumba S."/>
            <person name="McCourt P."/>
            <person name="Mortimer J.C."/>
            <person name="Mutuku J.M."/>
            <person name="Nomura T."/>
            <person name="Sasaki-Sekimoto Y."/>
            <person name="Seto Y."/>
            <person name="Wang Y."/>
            <person name="Wakatake T."/>
            <person name="Sakakibara H."/>
            <person name="Demura T."/>
            <person name="Yamaguchi S."/>
            <person name="Yoneyama K."/>
            <person name="Manabe R.I."/>
            <person name="Nelson D.C."/>
            <person name="Schulman A.H."/>
            <person name="Timko M.P."/>
            <person name="dePamphilis C.W."/>
            <person name="Choi D."/>
            <person name="Shirasu K."/>
        </authorList>
    </citation>
    <scope>NUCLEOTIDE SEQUENCE [LARGE SCALE GENOMIC DNA]</scope>
    <source>
        <strain evidence="3">cv. UVA1</strain>
    </source>
</reference>
<proteinExistence type="predicted"/>
<accession>A0A5A7QQP2</accession>
<feature type="region of interest" description="Disordered" evidence="1">
    <location>
        <begin position="210"/>
        <end position="229"/>
    </location>
</feature>
<evidence type="ECO:0000256" key="1">
    <source>
        <dbReference type="SAM" id="MobiDB-lite"/>
    </source>
</evidence>
<gene>
    <name evidence="2" type="ORF">STAS_24769</name>
</gene>
<evidence type="ECO:0000313" key="3">
    <source>
        <dbReference type="Proteomes" id="UP000325081"/>
    </source>
</evidence>
<dbReference type="EMBL" id="BKCP01007982">
    <property type="protein sequence ID" value="GER47653.1"/>
    <property type="molecule type" value="Genomic_DNA"/>
</dbReference>
<dbReference type="GO" id="GO:0016829">
    <property type="term" value="F:lyase activity"/>
    <property type="evidence" value="ECO:0007669"/>
    <property type="project" value="UniProtKB-KW"/>
</dbReference>
<dbReference type="AlphaFoldDB" id="A0A5A7QQP2"/>
<evidence type="ECO:0000313" key="2">
    <source>
        <dbReference type="EMBL" id="GER47653.1"/>
    </source>
</evidence>
<comment type="caution">
    <text evidence="2">The sequence shown here is derived from an EMBL/GenBank/DDBJ whole genome shotgun (WGS) entry which is preliminary data.</text>
</comment>
<dbReference type="Proteomes" id="UP000325081">
    <property type="component" value="Unassembled WGS sequence"/>
</dbReference>
<protein>
    <submittedName>
        <fullName evidence="2">Pyridoxal biosynthesis lyase PdxS</fullName>
    </submittedName>
</protein>